<organism evidence="2">
    <name type="scientific">Desulfobacca acetoxidans</name>
    <dbReference type="NCBI Taxonomy" id="60893"/>
    <lineage>
        <taxon>Bacteria</taxon>
        <taxon>Pseudomonadati</taxon>
        <taxon>Thermodesulfobacteriota</taxon>
        <taxon>Desulfobaccia</taxon>
        <taxon>Desulfobaccales</taxon>
        <taxon>Desulfobaccaceae</taxon>
        <taxon>Desulfobacca</taxon>
    </lineage>
</organism>
<dbReference type="AlphaFoldDB" id="A0A7C3V6Y1"/>
<reference evidence="2" key="1">
    <citation type="journal article" date="2020" name="mSystems">
        <title>Genome- and Community-Level Interaction Insights into Carbon Utilization and Element Cycling Functions of Hydrothermarchaeota in Hydrothermal Sediment.</title>
        <authorList>
            <person name="Zhou Z."/>
            <person name="Liu Y."/>
            <person name="Xu W."/>
            <person name="Pan J."/>
            <person name="Luo Z.H."/>
            <person name="Li M."/>
        </authorList>
    </citation>
    <scope>NUCLEOTIDE SEQUENCE [LARGE SCALE GENOMIC DNA]</scope>
    <source>
        <strain evidence="2">SpSt-897</strain>
    </source>
</reference>
<proteinExistence type="predicted"/>
<protein>
    <recommendedName>
        <fullName evidence="1">Spore protein YkvP/CgeB glycosyl transferase-like domain-containing protein</fullName>
    </recommendedName>
</protein>
<gene>
    <name evidence="2" type="ORF">ENW96_03485</name>
</gene>
<dbReference type="Pfam" id="PF13524">
    <property type="entry name" value="Glyco_trans_1_2"/>
    <property type="match status" value="1"/>
</dbReference>
<dbReference type="EMBL" id="DTMF01000092">
    <property type="protein sequence ID" value="HGF33440.1"/>
    <property type="molecule type" value="Genomic_DNA"/>
</dbReference>
<comment type="caution">
    <text evidence="2">The sequence shown here is derived from an EMBL/GenBank/DDBJ whole genome shotgun (WGS) entry which is preliminary data.</text>
</comment>
<name>A0A7C3V6Y1_9BACT</name>
<feature type="domain" description="Spore protein YkvP/CgeB glycosyl transferase-like" evidence="1">
    <location>
        <begin position="361"/>
        <end position="511"/>
    </location>
</feature>
<accession>A0A7C3V6Y1</accession>
<dbReference type="InterPro" id="IPR055259">
    <property type="entry name" value="YkvP/CgeB_Glyco_trans-like"/>
</dbReference>
<evidence type="ECO:0000313" key="2">
    <source>
        <dbReference type="EMBL" id="HGF33440.1"/>
    </source>
</evidence>
<evidence type="ECO:0000259" key="1">
    <source>
        <dbReference type="Pfam" id="PF13524"/>
    </source>
</evidence>
<sequence length="595" mass="67653">MGFAMAYWEKNLEILMKKAPELADVLRQTQIPADHRIVSSKKGLPSLQVGRQRLHSTYDPESEGEEWAQAQEAGDQEPVVIFGLGLGYHVVPFLREGRAVWVVEPSPAVARLALEYQDLTSLWAKGGLRLGQDFCGLPRGWRLLAHPPSRRLHAGLYRRLADYVAGNDGGNFLRILVVGPLYGGSHPIACACARGFKGLGHKAELLDFAPFYQGYQSLKKITREKAAGLKLTEELLQFLGEVLVAKVRDFRPDLVFFLAQAPVTAQLLKTVRREGAMMAYWFVEDFRVFSYWRDLAPEVDVFFVLQREPFFSELRNLGLKNFAFLPLAADPEIYRPLSLTPEEAGFFGSAVSFLGAGYRNRQEFFQGLLDLDLKIWGSDWNLNSPLGPYIQKHGARVSEEEAVKIFNASRINLNLHSSPYHQGINPLGDYLNPRTYDLAAAGAFQLVDQRGQLPEFFEPEKEVATFRSLSEARDKINYFLDHEEERLEVARKGRERCLRDHTYAVRLAQSLDIIEDLCPGRLPQRPRDERPWEQLRRRFSKDPAMQTVLSRIPPEVEELGQLVDFLKAGESPLTQTEAIFWLLHEFQQGLGRGHF</sequence>